<protein>
    <recommendedName>
        <fullName evidence="3">Phosphoribulokinase/uridine kinase domain-containing protein</fullName>
    </recommendedName>
</protein>
<dbReference type="Pfam" id="PF13238">
    <property type="entry name" value="AAA_18"/>
    <property type="match status" value="1"/>
</dbReference>
<evidence type="ECO:0000313" key="1">
    <source>
        <dbReference type="EMBL" id="TFE02335.1"/>
    </source>
</evidence>
<proteinExistence type="predicted"/>
<name>A0A4Y8LJF2_9BACL</name>
<dbReference type="InterPro" id="IPR027417">
    <property type="entry name" value="P-loop_NTPase"/>
</dbReference>
<gene>
    <name evidence="1" type="ORF">E2626_07085</name>
</gene>
<evidence type="ECO:0008006" key="3">
    <source>
        <dbReference type="Google" id="ProtNLM"/>
    </source>
</evidence>
<dbReference type="OrthoDB" id="6291705at2"/>
<reference evidence="1 2" key="1">
    <citation type="submission" date="2019-03" db="EMBL/GenBank/DDBJ databases">
        <authorList>
            <person name="Yang Y."/>
        </authorList>
    </citation>
    <scope>NUCLEOTIDE SEQUENCE [LARGE SCALE GENOMIC DNA]</scope>
    <source>
        <strain evidence="1 2">ASL-1</strain>
    </source>
</reference>
<evidence type="ECO:0000313" key="2">
    <source>
        <dbReference type="Proteomes" id="UP000297776"/>
    </source>
</evidence>
<dbReference type="Proteomes" id="UP000297776">
    <property type="component" value="Unassembled WGS sequence"/>
</dbReference>
<dbReference type="Gene3D" id="3.40.50.300">
    <property type="entry name" value="P-loop containing nucleotide triphosphate hydrolases"/>
    <property type="match status" value="1"/>
</dbReference>
<dbReference type="SUPFAM" id="SSF52540">
    <property type="entry name" value="P-loop containing nucleoside triphosphate hydrolases"/>
    <property type="match status" value="1"/>
</dbReference>
<organism evidence="1 2">
    <name type="scientific">Jeotgalibacillus salarius</name>
    <dbReference type="NCBI Taxonomy" id="546023"/>
    <lineage>
        <taxon>Bacteria</taxon>
        <taxon>Bacillati</taxon>
        <taxon>Bacillota</taxon>
        <taxon>Bacilli</taxon>
        <taxon>Bacillales</taxon>
        <taxon>Caryophanaceae</taxon>
        <taxon>Jeotgalibacillus</taxon>
    </lineage>
</organism>
<sequence length="190" mass="21704">MNKEDTQRMTKLISIAAVSGGGKTTLTKQLLESLPCSAAIYFDEIEFEKAPENLTKWVDEGGDLREWGMQPLIDQIEKVLNQEDAPSYLILDYPFSYLHNEVAKYIHYSIYIDTPLDIAMARRVLRDQQCRETVSIMNELQYYLTDSRRAYLHMENTVKPSADCVLDGTKDPESLVADVLSHTKTKASFK</sequence>
<keyword evidence="2" id="KW-1185">Reference proteome</keyword>
<dbReference type="EMBL" id="SORX01000003">
    <property type="protein sequence ID" value="TFE02335.1"/>
    <property type="molecule type" value="Genomic_DNA"/>
</dbReference>
<comment type="caution">
    <text evidence="1">The sequence shown here is derived from an EMBL/GenBank/DDBJ whole genome shotgun (WGS) entry which is preliminary data.</text>
</comment>
<dbReference type="AlphaFoldDB" id="A0A4Y8LJF2"/>
<accession>A0A4Y8LJF2</accession>